<dbReference type="PANTHER" id="PTHR33050">
    <property type="entry name" value="REVERSE TRANSCRIPTASE DOMAIN-CONTAINING PROTEIN"/>
    <property type="match status" value="1"/>
</dbReference>
<feature type="transmembrane region" description="Helical" evidence="1">
    <location>
        <begin position="53"/>
        <end position="73"/>
    </location>
</feature>
<evidence type="ECO:0000313" key="3">
    <source>
        <dbReference type="Proteomes" id="UP001159405"/>
    </source>
</evidence>
<dbReference type="Proteomes" id="UP001159405">
    <property type="component" value="Unassembled WGS sequence"/>
</dbReference>
<sequence length="187" mass="20783">MLRLGIVPLSQVMLCPCRQFWNPAVVGIPVLISGFIMIASLKHFSGKTISLVLIRDLFCLIILPFCLAIRTLATSPARLLLWALMRCPIVCGLLEAAKSSTWRELKAIQFALSAFKASVRGKCVKWYSDSQGAVRVVEIGSPSAELHSIALDIFYFCRTYNITLIPQWVPRELNACADAISHIVDFD</sequence>
<dbReference type="InterPro" id="IPR012337">
    <property type="entry name" value="RNaseH-like_sf"/>
</dbReference>
<reference evidence="2 3" key="1">
    <citation type="submission" date="2022-05" db="EMBL/GenBank/DDBJ databases">
        <authorList>
            <consortium name="Genoscope - CEA"/>
            <person name="William W."/>
        </authorList>
    </citation>
    <scope>NUCLEOTIDE SEQUENCE [LARGE SCALE GENOMIC DNA]</scope>
</reference>
<dbReference type="PANTHER" id="PTHR33050:SF7">
    <property type="entry name" value="RIBONUCLEASE H"/>
    <property type="match status" value="1"/>
</dbReference>
<gene>
    <name evidence="2" type="ORF">PLOB_00032175</name>
</gene>
<evidence type="ECO:0000256" key="1">
    <source>
        <dbReference type="SAM" id="Phobius"/>
    </source>
</evidence>
<keyword evidence="1" id="KW-0812">Transmembrane</keyword>
<feature type="transmembrane region" description="Helical" evidence="1">
    <location>
        <begin position="20"/>
        <end position="41"/>
    </location>
</feature>
<feature type="non-terminal residue" evidence="2">
    <location>
        <position position="187"/>
    </location>
</feature>
<keyword evidence="1" id="KW-1133">Transmembrane helix</keyword>
<dbReference type="SUPFAM" id="SSF53098">
    <property type="entry name" value="Ribonuclease H-like"/>
    <property type="match status" value="1"/>
</dbReference>
<evidence type="ECO:0000313" key="2">
    <source>
        <dbReference type="EMBL" id="CAH3185192.1"/>
    </source>
</evidence>
<name>A0ABN8S0F8_9CNID</name>
<organism evidence="2 3">
    <name type="scientific">Porites lobata</name>
    <dbReference type="NCBI Taxonomy" id="104759"/>
    <lineage>
        <taxon>Eukaryota</taxon>
        <taxon>Metazoa</taxon>
        <taxon>Cnidaria</taxon>
        <taxon>Anthozoa</taxon>
        <taxon>Hexacorallia</taxon>
        <taxon>Scleractinia</taxon>
        <taxon>Fungiina</taxon>
        <taxon>Poritidae</taxon>
        <taxon>Porites</taxon>
    </lineage>
</organism>
<proteinExistence type="predicted"/>
<dbReference type="InterPro" id="IPR052055">
    <property type="entry name" value="Hepadnavirus_pol/RT"/>
</dbReference>
<protein>
    <recommendedName>
        <fullName evidence="4">RNase H type-1 domain-containing protein</fullName>
    </recommendedName>
</protein>
<evidence type="ECO:0008006" key="4">
    <source>
        <dbReference type="Google" id="ProtNLM"/>
    </source>
</evidence>
<comment type="caution">
    <text evidence="2">The sequence shown here is derived from an EMBL/GenBank/DDBJ whole genome shotgun (WGS) entry which is preliminary data.</text>
</comment>
<dbReference type="CDD" id="cd09275">
    <property type="entry name" value="RNase_HI_RT_DIRS1"/>
    <property type="match status" value="1"/>
</dbReference>
<keyword evidence="1" id="KW-0472">Membrane</keyword>
<dbReference type="EMBL" id="CALNXK010000415">
    <property type="protein sequence ID" value="CAH3185192.1"/>
    <property type="molecule type" value="Genomic_DNA"/>
</dbReference>
<accession>A0ABN8S0F8</accession>
<keyword evidence="3" id="KW-1185">Reference proteome</keyword>